<reference evidence="4" key="1">
    <citation type="submission" date="2017-02" db="UniProtKB">
        <authorList>
            <consortium name="WormBaseParasite"/>
        </authorList>
    </citation>
    <scope>IDENTIFICATION</scope>
</reference>
<dbReference type="OrthoDB" id="9385808at2759"/>
<gene>
    <name evidence="2" type="ORF">MCOS_LOCUS7519</name>
</gene>
<sequence length="255" mass="27731">MKHKQQRQQQQDDEQEEEKKGEKEEEEEEEAKAERDEANTLANLISPSPSPTPTTIASKTAAATRAEPPATITSGGPPPPPPLHSTTHPPPPSSPLLLLLLPCISSFLLSTSTTAAERAEPATITSGGPKEGRWSVRTRPQSVVADFCVGLTKSTTKAVESTTLAFQRIDHIHSSHGLAFRVFRVRDRIANHVLQKHLQHTTGLLVDETRDAFHAATTSQATDGWFRDALNIVTEDLPVAFSASLFETLSTFTAT</sequence>
<proteinExistence type="predicted"/>
<keyword evidence="3" id="KW-1185">Reference proteome</keyword>
<dbReference type="STRING" id="53468.A0A0R3UJ58"/>
<accession>A0A0R3UJ58</accession>
<dbReference type="Proteomes" id="UP000267029">
    <property type="component" value="Unassembled WGS sequence"/>
</dbReference>
<evidence type="ECO:0000313" key="3">
    <source>
        <dbReference type="Proteomes" id="UP000267029"/>
    </source>
</evidence>
<feature type="compositionally biased region" description="Pro residues" evidence="1">
    <location>
        <begin position="76"/>
        <end position="93"/>
    </location>
</feature>
<feature type="region of interest" description="Disordered" evidence="1">
    <location>
        <begin position="1"/>
        <end position="93"/>
    </location>
</feature>
<dbReference type="WBParaSite" id="MCOS_0000751801-mRNA-1">
    <property type="protein sequence ID" value="MCOS_0000751801-mRNA-1"/>
    <property type="gene ID" value="MCOS_0000751801"/>
</dbReference>
<evidence type="ECO:0000313" key="4">
    <source>
        <dbReference type="WBParaSite" id="MCOS_0000751801-mRNA-1"/>
    </source>
</evidence>
<protein>
    <submittedName>
        <fullName evidence="2 4">Uncharacterized protein</fullName>
    </submittedName>
</protein>
<dbReference type="AlphaFoldDB" id="A0A0R3UJ58"/>
<feature type="compositionally biased region" description="Low complexity" evidence="1">
    <location>
        <begin position="53"/>
        <end position="75"/>
    </location>
</feature>
<evidence type="ECO:0000256" key="1">
    <source>
        <dbReference type="SAM" id="MobiDB-lite"/>
    </source>
</evidence>
<reference evidence="2 3" key="2">
    <citation type="submission" date="2018-10" db="EMBL/GenBank/DDBJ databases">
        <authorList>
            <consortium name="Pathogen Informatics"/>
        </authorList>
    </citation>
    <scope>NUCLEOTIDE SEQUENCE [LARGE SCALE GENOMIC DNA]</scope>
</reference>
<organism evidence="4">
    <name type="scientific">Mesocestoides corti</name>
    <name type="common">Flatworm</name>
    <dbReference type="NCBI Taxonomy" id="53468"/>
    <lineage>
        <taxon>Eukaryota</taxon>
        <taxon>Metazoa</taxon>
        <taxon>Spiralia</taxon>
        <taxon>Lophotrochozoa</taxon>
        <taxon>Platyhelminthes</taxon>
        <taxon>Cestoda</taxon>
        <taxon>Eucestoda</taxon>
        <taxon>Cyclophyllidea</taxon>
        <taxon>Mesocestoididae</taxon>
        <taxon>Mesocestoides</taxon>
    </lineage>
</organism>
<evidence type="ECO:0000313" key="2">
    <source>
        <dbReference type="EMBL" id="VDD81516.1"/>
    </source>
</evidence>
<name>A0A0R3UJ58_MESCO</name>
<feature type="region of interest" description="Disordered" evidence="1">
    <location>
        <begin position="115"/>
        <end position="135"/>
    </location>
</feature>
<dbReference type="EMBL" id="UXSR01005375">
    <property type="protein sequence ID" value="VDD81516.1"/>
    <property type="molecule type" value="Genomic_DNA"/>
</dbReference>